<name>A0A8J9V2G0_9NEOP</name>
<proteinExistence type="predicted"/>
<dbReference type="EMBL" id="OV170221">
    <property type="protein sequence ID" value="CAH0714248.1"/>
    <property type="molecule type" value="Genomic_DNA"/>
</dbReference>
<organism evidence="1 2">
    <name type="scientific">Brenthis ino</name>
    <name type="common">lesser marbled fritillary</name>
    <dbReference type="NCBI Taxonomy" id="405034"/>
    <lineage>
        <taxon>Eukaryota</taxon>
        <taxon>Metazoa</taxon>
        <taxon>Ecdysozoa</taxon>
        <taxon>Arthropoda</taxon>
        <taxon>Hexapoda</taxon>
        <taxon>Insecta</taxon>
        <taxon>Pterygota</taxon>
        <taxon>Neoptera</taxon>
        <taxon>Endopterygota</taxon>
        <taxon>Lepidoptera</taxon>
        <taxon>Glossata</taxon>
        <taxon>Ditrysia</taxon>
        <taxon>Papilionoidea</taxon>
        <taxon>Nymphalidae</taxon>
        <taxon>Heliconiinae</taxon>
        <taxon>Argynnini</taxon>
        <taxon>Brenthis</taxon>
    </lineage>
</organism>
<sequence length="84" mass="9785">MPGNKVVAMKTLSIIELPKKTAKREVACARAYRDDNFYSKLEKAKDDRELFRTARHRSAHKLHGCSLHQIYRKQKRTADQQSTI</sequence>
<keyword evidence="2" id="KW-1185">Reference proteome</keyword>
<dbReference type="OrthoDB" id="418748at2759"/>
<evidence type="ECO:0000313" key="1">
    <source>
        <dbReference type="EMBL" id="CAH0714248.1"/>
    </source>
</evidence>
<protein>
    <submittedName>
        <fullName evidence="1">Uncharacterized protein</fullName>
    </submittedName>
</protein>
<dbReference type="AlphaFoldDB" id="A0A8J9V2G0"/>
<accession>A0A8J9V2G0</accession>
<evidence type="ECO:0000313" key="2">
    <source>
        <dbReference type="Proteomes" id="UP000838878"/>
    </source>
</evidence>
<reference evidence="1" key="1">
    <citation type="submission" date="2021-12" db="EMBL/GenBank/DDBJ databases">
        <authorList>
            <person name="Martin H S."/>
        </authorList>
    </citation>
    <scope>NUCLEOTIDE SEQUENCE</scope>
</reference>
<gene>
    <name evidence="1" type="ORF">BINO364_LOCUS1323</name>
</gene>
<feature type="non-terminal residue" evidence="1">
    <location>
        <position position="84"/>
    </location>
</feature>
<dbReference type="Proteomes" id="UP000838878">
    <property type="component" value="Chromosome 1"/>
</dbReference>